<dbReference type="GO" id="GO:0005739">
    <property type="term" value="C:mitochondrion"/>
    <property type="evidence" value="ECO:0007669"/>
    <property type="project" value="TreeGrafter"/>
</dbReference>
<dbReference type="EMBL" id="CAMKVN010004921">
    <property type="protein sequence ID" value="CAI2187997.1"/>
    <property type="molecule type" value="Genomic_DNA"/>
</dbReference>
<proteinExistence type="predicted"/>
<feature type="non-terminal residue" evidence="1">
    <location>
        <position position="92"/>
    </location>
</feature>
<dbReference type="GO" id="GO:0006633">
    <property type="term" value="P:fatty acid biosynthetic process"/>
    <property type="evidence" value="ECO:0007669"/>
    <property type="project" value="TreeGrafter"/>
</dbReference>
<dbReference type="OrthoDB" id="196847at2759"/>
<feature type="non-terminal residue" evidence="1">
    <location>
        <position position="1"/>
    </location>
</feature>
<comment type="caution">
    <text evidence="1">The sequence shown here is derived from an EMBL/GenBank/DDBJ whole genome shotgun (WGS) entry which is preliminary data.</text>
</comment>
<dbReference type="Proteomes" id="UP001153678">
    <property type="component" value="Unassembled WGS sequence"/>
</dbReference>
<name>A0A9W4SY98_9GLOM</name>
<sequence>MQSSYLEEIVHFKGVIKRSLKRLVTITKQETFELMKRDAVRLAKLVSYISVEYPMTEIVSDVNLPAQLQIATGIPFHQICNIRVDNVDIIFL</sequence>
<evidence type="ECO:0000313" key="1">
    <source>
        <dbReference type="EMBL" id="CAI2187997.1"/>
    </source>
</evidence>
<dbReference type="PANTHER" id="PTHR45728">
    <property type="entry name" value="ACETYL-COA CARBOXYLASE, ISOFORM A"/>
    <property type="match status" value="1"/>
</dbReference>
<dbReference type="AlphaFoldDB" id="A0A9W4SY98"/>
<evidence type="ECO:0000313" key="2">
    <source>
        <dbReference type="Proteomes" id="UP001153678"/>
    </source>
</evidence>
<dbReference type="PANTHER" id="PTHR45728:SF3">
    <property type="entry name" value="ACETYL-COA CARBOXYLASE"/>
    <property type="match status" value="1"/>
</dbReference>
<dbReference type="GO" id="GO:0003989">
    <property type="term" value="F:acetyl-CoA carboxylase activity"/>
    <property type="evidence" value="ECO:0007669"/>
    <property type="project" value="InterPro"/>
</dbReference>
<organism evidence="1 2">
    <name type="scientific">Funneliformis geosporum</name>
    <dbReference type="NCBI Taxonomy" id="1117311"/>
    <lineage>
        <taxon>Eukaryota</taxon>
        <taxon>Fungi</taxon>
        <taxon>Fungi incertae sedis</taxon>
        <taxon>Mucoromycota</taxon>
        <taxon>Glomeromycotina</taxon>
        <taxon>Glomeromycetes</taxon>
        <taxon>Glomerales</taxon>
        <taxon>Glomeraceae</taxon>
        <taxon>Funneliformis</taxon>
    </lineage>
</organism>
<reference evidence="1" key="1">
    <citation type="submission" date="2022-08" db="EMBL/GenBank/DDBJ databases">
        <authorList>
            <person name="Kallberg Y."/>
            <person name="Tangrot J."/>
            <person name="Rosling A."/>
        </authorList>
    </citation>
    <scope>NUCLEOTIDE SEQUENCE</scope>
    <source>
        <strain evidence="1">Wild A</strain>
    </source>
</reference>
<keyword evidence="2" id="KW-1185">Reference proteome</keyword>
<accession>A0A9W4SY98</accession>
<protein>
    <submittedName>
        <fullName evidence="1">534_t:CDS:1</fullName>
    </submittedName>
</protein>
<dbReference type="InterPro" id="IPR049076">
    <property type="entry name" value="ACCA"/>
</dbReference>
<gene>
    <name evidence="1" type="ORF">FWILDA_LOCUS13360</name>
</gene>